<dbReference type="Gene3D" id="3.90.1170.50">
    <property type="entry name" value="Aldehyde oxidase/xanthine dehydrogenase, a/b hammerhead"/>
    <property type="match status" value="1"/>
</dbReference>
<dbReference type="InterPro" id="IPR046867">
    <property type="entry name" value="AldOxase/xan_DH_MoCoBD2"/>
</dbReference>
<gene>
    <name evidence="3" type="ORF">IAI60_15795</name>
</gene>
<evidence type="ECO:0000259" key="2">
    <source>
        <dbReference type="SMART" id="SM01008"/>
    </source>
</evidence>
<proteinExistence type="predicted"/>
<feature type="domain" description="Aldehyde oxidase/xanthine dehydrogenase a/b hammerhead" evidence="2">
    <location>
        <begin position="18"/>
        <end position="132"/>
    </location>
</feature>
<dbReference type="Pfam" id="PF20256">
    <property type="entry name" value="MoCoBD_2"/>
    <property type="match status" value="1"/>
</dbReference>
<dbReference type="SUPFAM" id="SSF54665">
    <property type="entry name" value="CO dehydrogenase molybdoprotein N-domain-like"/>
    <property type="match status" value="1"/>
</dbReference>
<name>A0ABS3KF68_9PROT</name>
<feature type="region of interest" description="Disordered" evidence="1">
    <location>
        <begin position="73"/>
        <end position="93"/>
    </location>
</feature>
<dbReference type="SUPFAM" id="SSF56003">
    <property type="entry name" value="Molybdenum cofactor-binding domain"/>
    <property type="match status" value="1"/>
</dbReference>
<sequence>MTYIGTPRSRVDGRAKVTGAARYAGEFTAPDLAHGYVVSGAIARGRVLAVEAGAARAMPGVLAVLTHENRPDTARLSSSYRDEVAPPGSPLRPLYNNRIQHSGQPVALVVAEDFETARDAASLIRVVYEAEPHQTDLEVQRHKAYVPPRKRTGISPPPNPRGDADAALAAAPVTVEHEYRIAFEHHNPMEPHATTVIWEGGGRLTVHDKTQGAQNSQSYVTNVFGLSQDMVLVVSPYVGGAFGSGLRPQYQLHLAVMAALALKRSVRVSLTRDQMFTFGYRPATINHVALGADRDGGLQAVKHAVVANTSTYEDYQEVVANWSGLAYACENVDLQYRLAQTDLHTPLDMRAPGAPLGMFALESAMDELAHALRMDPLALRLRNYAETDGNTGKPFTSKALREAYRLGAERFGWSRRSLAPRSMREGRELIGWGMATGLWEASVEKTSARATLLLDGRLEVATATADIGTGTYTILAQIAAETMDLPMEQVTARIGDSSLPASPVQGGSWTAASAGSAVQTACHKLREELFNHARRMEGSPLANADLQHVVFSQGRIALHSDPARAVSYADAMRAAGLQKLEVEETAQPDPKVQQEYSSYTHAAVFAEVRVDEELGTVRVTRIVDAVAAGRIINPKTARSQIIGGVVFGIGMALTEETMADHALGRFMNHNLAEYHVPVNADVPEIEVIFVEEQEDKANPLGVKGLGEIGVVGTAGAIANAIFHATGRRVRDLPITIDRMIG</sequence>
<dbReference type="InterPro" id="IPR036856">
    <property type="entry name" value="Ald_Oxase/Xan_DH_a/b_sf"/>
</dbReference>
<dbReference type="InterPro" id="IPR000674">
    <property type="entry name" value="Ald_Oxase/Xan_DH_a/b"/>
</dbReference>
<comment type="caution">
    <text evidence="3">The sequence shown here is derived from an EMBL/GenBank/DDBJ whole genome shotgun (WGS) entry which is preliminary data.</text>
</comment>
<evidence type="ECO:0000313" key="4">
    <source>
        <dbReference type="Proteomes" id="UP001518990"/>
    </source>
</evidence>
<dbReference type="RefSeq" id="WP_207448729.1">
    <property type="nucleotide sequence ID" value="NZ_CP061093.1"/>
</dbReference>
<dbReference type="InterPro" id="IPR008274">
    <property type="entry name" value="AldOxase/xan_DH_MoCoBD1"/>
</dbReference>
<dbReference type="Pfam" id="PF01315">
    <property type="entry name" value="Ald_Xan_dh_C"/>
    <property type="match status" value="1"/>
</dbReference>
<evidence type="ECO:0000256" key="1">
    <source>
        <dbReference type="SAM" id="MobiDB-lite"/>
    </source>
</evidence>
<accession>A0ABS3KF68</accession>
<dbReference type="Pfam" id="PF02738">
    <property type="entry name" value="MoCoBD_1"/>
    <property type="match status" value="1"/>
</dbReference>
<protein>
    <submittedName>
        <fullName evidence="3">Xanthine dehydrogenase family protein molybdopterin-binding subunit</fullName>
    </submittedName>
</protein>
<dbReference type="EMBL" id="JACTNF010000017">
    <property type="protein sequence ID" value="MBO1076080.1"/>
    <property type="molecule type" value="Genomic_DNA"/>
</dbReference>
<keyword evidence="4" id="KW-1185">Reference proteome</keyword>
<organism evidence="3 4">
    <name type="scientific">Roseomonas marmotae</name>
    <dbReference type="NCBI Taxonomy" id="2768161"/>
    <lineage>
        <taxon>Bacteria</taxon>
        <taxon>Pseudomonadati</taxon>
        <taxon>Pseudomonadota</taxon>
        <taxon>Alphaproteobacteria</taxon>
        <taxon>Acetobacterales</taxon>
        <taxon>Roseomonadaceae</taxon>
        <taxon>Roseomonas</taxon>
    </lineage>
</organism>
<dbReference type="InterPro" id="IPR016208">
    <property type="entry name" value="Ald_Oxase/xanthine_DH-like"/>
</dbReference>
<dbReference type="PANTHER" id="PTHR11908:SF153">
    <property type="entry name" value="DEHYDROGENASE"/>
    <property type="match status" value="1"/>
</dbReference>
<dbReference type="Gene3D" id="3.30.365.10">
    <property type="entry name" value="Aldehyde oxidase/xanthine dehydrogenase, molybdopterin binding domain"/>
    <property type="match status" value="4"/>
</dbReference>
<evidence type="ECO:0000313" key="3">
    <source>
        <dbReference type="EMBL" id="MBO1076080.1"/>
    </source>
</evidence>
<dbReference type="PANTHER" id="PTHR11908">
    <property type="entry name" value="XANTHINE DEHYDROGENASE"/>
    <property type="match status" value="1"/>
</dbReference>
<dbReference type="SMART" id="SM01008">
    <property type="entry name" value="Ald_Xan_dh_C"/>
    <property type="match status" value="1"/>
</dbReference>
<dbReference type="Proteomes" id="UP001518990">
    <property type="component" value="Unassembled WGS sequence"/>
</dbReference>
<reference evidence="3 4" key="1">
    <citation type="submission" date="2020-09" db="EMBL/GenBank/DDBJ databases">
        <title>Roseomonas.</title>
        <authorList>
            <person name="Zhu W."/>
        </authorList>
    </citation>
    <scope>NUCLEOTIDE SEQUENCE [LARGE SCALE GENOMIC DNA]</scope>
    <source>
        <strain evidence="3 4">1311</strain>
    </source>
</reference>
<dbReference type="InterPro" id="IPR037165">
    <property type="entry name" value="AldOxase/xan_DH_Mopterin-bd_sf"/>
</dbReference>